<keyword evidence="1" id="KW-0472">Membrane</keyword>
<keyword evidence="1" id="KW-0812">Transmembrane</keyword>
<feature type="transmembrane region" description="Helical" evidence="1">
    <location>
        <begin position="151"/>
        <end position="169"/>
    </location>
</feature>
<name>A0AB38A672_9ACTN</name>
<evidence type="ECO:0000256" key="1">
    <source>
        <dbReference type="SAM" id="Phobius"/>
    </source>
</evidence>
<sequence length="214" mass="22564">MYCSQCGAQNSDDAKFCTSCGSALHAVSASAATKGPANPAKEPEKDSVSEAKASMGQMFNSAEKGVQQVAENISKKRYRVFEEPKTKLTICILIGVIGSVLGCIMPYFTASFTSFMRASRSVSLIQSGDGFLIILGAVVTFVLYNLRKDKAGAVCSGATAAVGLINIFHTNSVVGNSGMGIFLSYGIGYYLLLAASVVFAIASYLLFKELKASK</sequence>
<feature type="transmembrane region" description="Helical" evidence="1">
    <location>
        <begin position="189"/>
        <end position="207"/>
    </location>
</feature>
<gene>
    <name evidence="3" type="ORF">SAMN04489746_0742</name>
</gene>
<feature type="transmembrane region" description="Helical" evidence="1">
    <location>
        <begin position="122"/>
        <end position="144"/>
    </location>
</feature>
<feature type="transmembrane region" description="Helical" evidence="1">
    <location>
        <begin position="88"/>
        <end position="110"/>
    </location>
</feature>
<dbReference type="RefSeq" id="WP_002563158.1">
    <property type="nucleotide sequence ID" value="NZ_CALJSN010000004.1"/>
</dbReference>
<dbReference type="AlphaFoldDB" id="A0AB38A672"/>
<feature type="domain" description="Zinc-ribbon" evidence="2">
    <location>
        <begin position="2"/>
        <end position="24"/>
    </location>
</feature>
<keyword evidence="1" id="KW-1133">Transmembrane helix</keyword>
<accession>A0AB38A672</accession>
<evidence type="ECO:0000313" key="3">
    <source>
        <dbReference type="EMBL" id="SEB61803.1"/>
    </source>
</evidence>
<dbReference type="InterPro" id="IPR026870">
    <property type="entry name" value="Zinc_ribbon_dom"/>
</dbReference>
<reference evidence="3 4" key="1">
    <citation type="submission" date="2016-10" db="EMBL/GenBank/DDBJ databases">
        <authorList>
            <person name="Varghese N."/>
            <person name="Submissions S."/>
        </authorList>
    </citation>
    <scope>NUCLEOTIDE SEQUENCE [LARGE SCALE GENOMIC DNA]</scope>
    <source>
        <strain evidence="3 4">DSM 20586</strain>
    </source>
</reference>
<dbReference type="Proteomes" id="UP000183687">
    <property type="component" value="Unassembled WGS sequence"/>
</dbReference>
<dbReference type="Pfam" id="PF13240">
    <property type="entry name" value="Zn_Ribbon_1"/>
    <property type="match status" value="1"/>
</dbReference>
<evidence type="ECO:0000259" key="2">
    <source>
        <dbReference type="Pfam" id="PF13240"/>
    </source>
</evidence>
<proteinExistence type="predicted"/>
<protein>
    <submittedName>
        <fullName evidence="3">Zinc-ribbon domain-containing protein</fullName>
    </submittedName>
</protein>
<evidence type="ECO:0000313" key="4">
    <source>
        <dbReference type="Proteomes" id="UP000183687"/>
    </source>
</evidence>
<comment type="caution">
    <text evidence="3">The sequence shown here is derived from an EMBL/GenBank/DDBJ whole genome shotgun (WGS) entry which is preliminary data.</text>
</comment>
<organism evidence="3 4">
    <name type="scientific">Atopobium minutum</name>
    <dbReference type="NCBI Taxonomy" id="1381"/>
    <lineage>
        <taxon>Bacteria</taxon>
        <taxon>Bacillati</taxon>
        <taxon>Actinomycetota</taxon>
        <taxon>Coriobacteriia</taxon>
        <taxon>Coriobacteriales</taxon>
        <taxon>Atopobiaceae</taxon>
        <taxon>Atopobium</taxon>
    </lineage>
</organism>
<dbReference type="EMBL" id="FNSH01000001">
    <property type="protein sequence ID" value="SEB61803.1"/>
    <property type="molecule type" value="Genomic_DNA"/>
</dbReference>